<sequence>DASWPGNFAQNYKTVLCHAVNCSSTIADVEGVRELTERFPACVLVGTSRTAASWWPRCWATTPWRQPRRRSSSRQACGSPWQWSSGAARIEAGQRPRGRGVVAECEGQGSGATIGGMIDSVGRFSGMSAPGNRDKVF</sequence>
<evidence type="ECO:0000313" key="3">
    <source>
        <dbReference type="Proteomes" id="UP001189429"/>
    </source>
</evidence>
<feature type="non-terminal residue" evidence="2">
    <location>
        <position position="1"/>
    </location>
</feature>
<organism evidence="2 3">
    <name type="scientific">Prorocentrum cordatum</name>
    <dbReference type="NCBI Taxonomy" id="2364126"/>
    <lineage>
        <taxon>Eukaryota</taxon>
        <taxon>Sar</taxon>
        <taxon>Alveolata</taxon>
        <taxon>Dinophyceae</taxon>
        <taxon>Prorocentrales</taxon>
        <taxon>Prorocentraceae</taxon>
        <taxon>Prorocentrum</taxon>
    </lineage>
</organism>
<dbReference type="Proteomes" id="UP001189429">
    <property type="component" value="Unassembled WGS sequence"/>
</dbReference>
<comment type="caution">
    <text evidence="2">The sequence shown here is derived from an EMBL/GenBank/DDBJ whole genome shotgun (WGS) entry which is preliminary data.</text>
</comment>
<protein>
    <submittedName>
        <fullName evidence="2">Uncharacterized protein</fullName>
    </submittedName>
</protein>
<dbReference type="EMBL" id="CAUYUJ010014300">
    <property type="protein sequence ID" value="CAK0839502.1"/>
    <property type="molecule type" value="Genomic_DNA"/>
</dbReference>
<gene>
    <name evidence="2" type="ORF">PCOR1329_LOCUS35171</name>
</gene>
<name>A0ABN9T3H7_9DINO</name>
<evidence type="ECO:0000313" key="2">
    <source>
        <dbReference type="EMBL" id="CAK0839502.1"/>
    </source>
</evidence>
<keyword evidence="3" id="KW-1185">Reference proteome</keyword>
<feature type="region of interest" description="Disordered" evidence="1">
    <location>
        <begin position="88"/>
        <end position="107"/>
    </location>
</feature>
<proteinExistence type="predicted"/>
<reference evidence="2" key="1">
    <citation type="submission" date="2023-10" db="EMBL/GenBank/DDBJ databases">
        <authorList>
            <person name="Chen Y."/>
            <person name="Shah S."/>
            <person name="Dougan E. K."/>
            <person name="Thang M."/>
            <person name="Chan C."/>
        </authorList>
    </citation>
    <scope>NUCLEOTIDE SEQUENCE [LARGE SCALE GENOMIC DNA]</scope>
</reference>
<evidence type="ECO:0000256" key="1">
    <source>
        <dbReference type="SAM" id="MobiDB-lite"/>
    </source>
</evidence>
<accession>A0ABN9T3H7</accession>